<name>A0A533QCF6_9BACT</name>
<organism evidence="1 2">
    <name type="scientific">Candidatus Jettenia ecosi</name>
    <dbReference type="NCBI Taxonomy" id="2494326"/>
    <lineage>
        <taxon>Bacteria</taxon>
        <taxon>Pseudomonadati</taxon>
        <taxon>Planctomycetota</taxon>
        <taxon>Candidatus Brocadiia</taxon>
        <taxon>Candidatus Brocadiales</taxon>
        <taxon>Candidatus Brocadiaceae</taxon>
        <taxon>Candidatus Jettenia</taxon>
    </lineage>
</organism>
<comment type="caution">
    <text evidence="1">The sequence shown here is derived from an EMBL/GenBank/DDBJ whole genome shotgun (WGS) entry which is preliminary data.</text>
</comment>
<protein>
    <submittedName>
        <fullName evidence="1">Uncharacterized protein</fullName>
    </submittedName>
</protein>
<dbReference type="AlphaFoldDB" id="A0A533QCF6"/>
<evidence type="ECO:0000313" key="2">
    <source>
        <dbReference type="Proteomes" id="UP000319783"/>
    </source>
</evidence>
<sequence>MLDLKESIETVKRSLTVVGIFRELLLPTITFVSLKSTSLGFGTKVMVDEKQGVDIKNIERKTGIRE</sequence>
<proteinExistence type="predicted"/>
<reference evidence="1 2" key="1">
    <citation type="submission" date="2019-04" db="EMBL/GenBank/DDBJ databases">
        <title>Genome of a novel bacterium Candidatus Jettenia ecosi reconstructed from metagenome of an anammox bioreactor.</title>
        <authorList>
            <person name="Mardanov A.V."/>
            <person name="Beletsky A.V."/>
            <person name="Ravin N.V."/>
            <person name="Botchkova E.A."/>
            <person name="Litti Y.V."/>
            <person name="Nozhevnikova A.N."/>
        </authorList>
    </citation>
    <scope>NUCLEOTIDE SEQUENCE [LARGE SCALE GENOMIC DNA]</scope>
    <source>
        <strain evidence="1">J2</strain>
    </source>
</reference>
<evidence type="ECO:0000313" key="1">
    <source>
        <dbReference type="EMBL" id="TLD42413.1"/>
    </source>
</evidence>
<dbReference type="EMBL" id="SULG01000020">
    <property type="protein sequence ID" value="TLD42413.1"/>
    <property type="molecule type" value="Genomic_DNA"/>
</dbReference>
<gene>
    <name evidence="1" type="ORF">JETT_1248</name>
</gene>
<accession>A0A533QCF6</accession>
<dbReference type="Proteomes" id="UP000319783">
    <property type="component" value="Unassembled WGS sequence"/>
</dbReference>